<sequence>MSAAALPSWNDGVARAAILDFVARVTQEGGVDFVPPAQRIATFDNDGTLWCEQPQQVQFYFARQRLEALVEKDPGLKTRQPFQAYLEHDMAAIKDLGKKGLFEVAVAVHAGMTEDAFANYARGWLAKTKHPKLGRLFKELVYRPQLELLEYLRTNGFKTFIVSGGGIDLIRAFAEEVYGIPPEQVIGSSVRLHFEMQDGRGVLMKEAELNSFDDREVKPANIGLHIGRRPIFAFGNSDGDLAMLRYVRTGEGPRLALLLHHDDAAREFAYDREFRFSPLAEALDKADEYGITLVSMQRDWKRVFDD</sequence>
<protein>
    <submittedName>
        <fullName evidence="1">Haloacid dehalogenase-like hydrolase</fullName>
    </submittedName>
</protein>
<keyword evidence="2" id="KW-1185">Reference proteome</keyword>
<gene>
    <name evidence="1" type="ORF">D3876_13340</name>
</gene>
<dbReference type="InterPro" id="IPR036412">
    <property type="entry name" value="HAD-like_sf"/>
</dbReference>
<name>A0A418WM96_9SPHN</name>
<evidence type="ECO:0000313" key="2">
    <source>
        <dbReference type="Proteomes" id="UP000286100"/>
    </source>
</evidence>
<proteinExistence type="predicted"/>
<dbReference type="InterPro" id="IPR023214">
    <property type="entry name" value="HAD_sf"/>
</dbReference>
<evidence type="ECO:0000313" key="1">
    <source>
        <dbReference type="EMBL" id="RJF91115.1"/>
    </source>
</evidence>
<dbReference type="SUPFAM" id="SSF56784">
    <property type="entry name" value="HAD-like"/>
    <property type="match status" value="1"/>
</dbReference>
<dbReference type="AlphaFoldDB" id="A0A418WM96"/>
<dbReference type="Proteomes" id="UP000286100">
    <property type="component" value="Unassembled WGS sequence"/>
</dbReference>
<dbReference type="RefSeq" id="WP_119762908.1">
    <property type="nucleotide sequence ID" value="NZ_QYUM01000003.1"/>
</dbReference>
<dbReference type="OrthoDB" id="9799365at2"/>
<accession>A0A418WM96</accession>
<reference evidence="1 2" key="1">
    <citation type="submission" date="2018-09" db="EMBL/GenBank/DDBJ databases">
        <authorList>
            <person name="Zhu H."/>
        </authorList>
    </citation>
    <scope>NUCLEOTIDE SEQUENCE [LARGE SCALE GENOMIC DNA]</scope>
    <source>
        <strain evidence="1 2">K2R01-6</strain>
    </source>
</reference>
<dbReference type="GO" id="GO:0016787">
    <property type="term" value="F:hydrolase activity"/>
    <property type="evidence" value="ECO:0007669"/>
    <property type="project" value="UniProtKB-KW"/>
</dbReference>
<organism evidence="1 2">
    <name type="scientific">Sphingomonas cavernae</name>
    <dbReference type="NCBI Taxonomy" id="2320861"/>
    <lineage>
        <taxon>Bacteria</taxon>
        <taxon>Pseudomonadati</taxon>
        <taxon>Pseudomonadota</taxon>
        <taxon>Alphaproteobacteria</taxon>
        <taxon>Sphingomonadales</taxon>
        <taxon>Sphingomonadaceae</taxon>
        <taxon>Sphingomonas</taxon>
    </lineage>
</organism>
<keyword evidence="1" id="KW-0378">Hydrolase</keyword>
<dbReference type="Pfam" id="PF12710">
    <property type="entry name" value="HAD"/>
    <property type="match status" value="1"/>
</dbReference>
<comment type="caution">
    <text evidence="1">The sequence shown here is derived from an EMBL/GenBank/DDBJ whole genome shotgun (WGS) entry which is preliminary data.</text>
</comment>
<dbReference type="Gene3D" id="3.40.50.1000">
    <property type="entry name" value="HAD superfamily/HAD-like"/>
    <property type="match status" value="1"/>
</dbReference>
<dbReference type="EMBL" id="QYUM01000003">
    <property type="protein sequence ID" value="RJF91115.1"/>
    <property type="molecule type" value="Genomic_DNA"/>
</dbReference>